<dbReference type="PIRSF" id="PIRSF026649">
    <property type="entry name" value="MsbB"/>
    <property type="match status" value="1"/>
</dbReference>
<keyword evidence="4" id="KW-0808">Transferase</keyword>
<comment type="subcellular location">
    <subcellularLocation>
        <location evidence="1">Cell inner membrane</location>
    </subcellularLocation>
</comment>
<proteinExistence type="predicted"/>
<evidence type="ECO:0000256" key="7">
    <source>
        <dbReference type="SAM" id="Phobius"/>
    </source>
</evidence>
<keyword evidence="6" id="KW-0012">Acyltransferase</keyword>
<gene>
    <name evidence="8" type="ORF">C3942_04760</name>
</gene>
<dbReference type="GO" id="GO:0009247">
    <property type="term" value="P:glycolipid biosynthetic process"/>
    <property type="evidence" value="ECO:0007669"/>
    <property type="project" value="UniProtKB-ARBA"/>
</dbReference>
<evidence type="ECO:0000313" key="8">
    <source>
        <dbReference type="EMBL" id="PPE74990.1"/>
    </source>
</evidence>
<reference evidence="8 9" key="1">
    <citation type="submission" date="2018-02" db="EMBL/GenBank/DDBJ databases">
        <title>Genome sequencing of Solimonas sp. HR-BB.</title>
        <authorList>
            <person name="Lee Y."/>
            <person name="Jeon C.O."/>
        </authorList>
    </citation>
    <scope>NUCLEOTIDE SEQUENCE [LARGE SCALE GENOMIC DNA]</scope>
    <source>
        <strain evidence="8 9">HR-BB</strain>
    </source>
</reference>
<dbReference type="CDD" id="cd07984">
    <property type="entry name" value="LPLAT_LABLAT-like"/>
    <property type="match status" value="1"/>
</dbReference>
<comment type="caution">
    <text evidence="8">The sequence shown here is derived from an EMBL/GenBank/DDBJ whole genome shotgun (WGS) entry which is preliminary data.</text>
</comment>
<dbReference type="GO" id="GO:0016746">
    <property type="term" value="F:acyltransferase activity"/>
    <property type="evidence" value="ECO:0007669"/>
    <property type="project" value="UniProtKB-KW"/>
</dbReference>
<dbReference type="InterPro" id="IPR004960">
    <property type="entry name" value="LipA_acyltrans"/>
</dbReference>
<feature type="transmembrane region" description="Helical" evidence="7">
    <location>
        <begin position="12"/>
        <end position="34"/>
    </location>
</feature>
<dbReference type="GO" id="GO:0005886">
    <property type="term" value="C:plasma membrane"/>
    <property type="evidence" value="ECO:0007669"/>
    <property type="project" value="UniProtKB-SubCell"/>
</dbReference>
<dbReference type="OrthoDB" id="9803456at2"/>
<keyword evidence="5 7" id="KW-0472">Membrane</keyword>
<evidence type="ECO:0008006" key="10">
    <source>
        <dbReference type="Google" id="ProtNLM"/>
    </source>
</evidence>
<evidence type="ECO:0000256" key="2">
    <source>
        <dbReference type="ARBA" id="ARBA00022475"/>
    </source>
</evidence>
<evidence type="ECO:0000313" key="9">
    <source>
        <dbReference type="Proteomes" id="UP000238220"/>
    </source>
</evidence>
<dbReference type="RefSeq" id="WP_104229216.1">
    <property type="nucleotide sequence ID" value="NZ_PSNW01000002.1"/>
</dbReference>
<name>A0A2S5TJ26_9GAMM</name>
<evidence type="ECO:0000256" key="5">
    <source>
        <dbReference type="ARBA" id="ARBA00023136"/>
    </source>
</evidence>
<dbReference type="EMBL" id="PSNW01000002">
    <property type="protein sequence ID" value="PPE74990.1"/>
    <property type="molecule type" value="Genomic_DNA"/>
</dbReference>
<accession>A0A2S5TJ26</accession>
<dbReference type="Pfam" id="PF03279">
    <property type="entry name" value="Lip_A_acyltrans"/>
    <property type="match status" value="1"/>
</dbReference>
<organism evidence="8 9">
    <name type="scientific">Solimonas fluminis</name>
    <dbReference type="NCBI Taxonomy" id="2086571"/>
    <lineage>
        <taxon>Bacteria</taxon>
        <taxon>Pseudomonadati</taxon>
        <taxon>Pseudomonadota</taxon>
        <taxon>Gammaproteobacteria</taxon>
        <taxon>Nevskiales</taxon>
        <taxon>Nevskiaceae</taxon>
        <taxon>Solimonas</taxon>
    </lineage>
</organism>
<protein>
    <recommendedName>
        <fullName evidence="10">Lipid A biosynthesis acyltransferase</fullName>
    </recommendedName>
</protein>
<evidence type="ECO:0000256" key="6">
    <source>
        <dbReference type="ARBA" id="ARBA00023315"/>
    </source>
</evidence>
<keyword evidence="3" id="KW-0997">Cell inner membrane</keyword>
<dbReference type="AlphaFoldDB" id="A0A2S5TJ26"/>
<keyword evidence="7" id="KW-0812">Transmembrane</keyword>
<evidence type="ECO:0000256" key="4">
    <source>
        <dbReference type="ARBA" id="ARBA00022679"/>
    </source>
</evidence>
<sequence length="290" mass="31500">MKSLTRFLLKALGCLPLPLLHAMGALLGMLLWWLPNGLKAVTLRHLELCLPELDREQRRRLARQSLVQSMQAVLEAPAIWYGPERRLRRWVDAPAARDELLAASRQGAIILCPHIGSWELAGMFCAAHGGIASLYKPQKGVMDELILEGRSRLGASLVPTSAAGVKALLQQLKSGGKIGVLPDHDPPAGSGGFAPLFGIPAHTTVLVSKLAGRIGLPVWFCYAERLPGGRGFRIHLRSAPDGVAQDGEAGLAALNQGIESVIRHLPGQYWWSYKRYRRRPPGGGNLYAGL</sequence>
<dbReference type="Proteomes" id="UP000238220">
    <property type="component" value="Unassembled WGS sequence"/>
</dbReference>
<dbReference type="PANTHER" id="PTHR30606">
    <property type="entry name" value="LIPID A BIOSYNTHESIS LAUROYL ACYLTRANSFERASE"/>
    <property type="match status" value="1"/>
</dbReference>
<keyword evidence="7" id="KW-1133">Transmembrane helix</keyword>
<dbReference type="PANTHER" id="PTHR30606:SF10">
    <property type="entry name" value="PHOSPHATIDYLINOSITOL MANNOSIDE ACYLTRANSFERASE"/>
    <property type="match status" value="1"/>
</dbReference>
<keyword evidence="2" id="KW-1003">Cell membrane</keyword>
<evidence type="ECO:0000256" key="1">
    <source>
        <dbReference type="ARBA" id="ARBA00004533"/>
    </source>
</evidence>
<evidence type="ECO:0000256" key="3">
    <source>
        <dbReference type="ARBA" id="ARBA00022519"/>
    </source>
</evidence>
<keyword evidence="9" id="KW-1185">Reference proteome</keyword>